<dbReference type="OrthoDB" id="9796461at2"/>
<dbReference type="EMBL" id="AATQ01000006">
    <property type="protein sequence ID" value="EAU47426.1"/>
    <property type="molecule type" value="Genomic_DNA"/>
</dbReference>
<organism evidence="4 5">
    <name type="scientific">Salipiger bermudensis (strain DSM 26914 / JCM 13377 / KCTC 12554 / HTCC2601)</name>
    <name type="common">Pelagibaca bermudensis</name>
    <dbReference type="NCBI Taxonomy" id="314265"/>
    <lineage>
        <taxon>Bacteria</taxon>
        <taxon>Pseudomonadati</taxon>
        <taxon>Pseudomonadota</taxon>
        <taxon>Alphaproteobacteria</taxon>
        <taxon>Rhodobacterales</taxon>
        <taxon>Roseobacteraceae</taxon>
        <taxon>Salipiger</taxon>
    </lineage>
</organism>
<accession>Q0FTM6</accession>
<feature type="transmembrane region" description="Helical" evidence="2">
    <location>
        <begin position="21"/>
        <end position="38"/>
    </location>
</feature>
<protein>
    <submittedName>
        <fullName evidence="4">Acyltransferase 3</fullName>
    </submittedName>
</protein>
<feature type="region of interest" description="Disordered" evidence="1">
    <location>
        <begin position="365"/>
        <end position="390"/>
    </location>
</feature>
<dbReference type="InterPro" id="IPR050879">
    <property type="entry name" value="Acyltransferase_3"/>
</dbReference>
<feature type="transmembrane region" description="Helical" evidence="2">
    <location>
        <begin position="228"/>
        <end position="249"/>
    </location>
</feature>
<reference evidence="4 5" key="1">
    <citation type="journal article" date="2010" name="J. Bacteriol.">
        <title>Genome sequences of Pelagibaca bermudensis HTCC2601T and Maritimibacter alkaliphilus HTCC2654T, the type strains of two marine Roseobacter genera.</title>
        <authorList>
            <person name="Thrash J.C."/>
            <person name="Cho J.C."/>
            <person name="Ferriera S."/>
            <person name="Johnson J."/>
            <person name="Vergin K.L."/>
            <person name="Giovannoni S.J."/>
        </authorList>
    </citation>
    <scope>NUCLEOTIDE SEQUENCE [LARGE SCALE GENOMIC DNA]</scope>
    <source>
        <strain evidence="5">DSM 26914 / JCM 13377 / KCTC 12554 / HTCC2601</strain>
    </source>
</reference>
<comment type="caution">
    <text evidence="4">The sequence shown here is derived from an EMBL/GenBank/DDBJ whole genome shotgun (WGS) entry which is preliminary data.</text>
</comment>
<feature type="transmembrane region" description="Helical" evidence="2">
    <location>
        <begin position="295"/>
        <end position="323"/>
    </location>
</feature>
<dbReference type="PANTHER" id="PTHR23028">
    <property type="entry name" value="ACETYLTRANSFERASE"/>
    <property type="match status" value="1"/>
</dbReference>
<feature type="transmembrane region" description="Helical" evidence="2">
    <location>
        <begin position="89"/>
        <end position="109"/>
    </location>
</feature>
<evidence type="ECO:0000256" key="1">
    <source>
        <dbReference type="SAM" id="MobiDB-lite"/>
    </source>
</evidence>
<gene>
    <name evidence="4" type="ORF">R2601_25846</name>
</gene>
<keyword evidence="2" id="KW-0812">Transmembrane</keyword>
<feature type="transmembrane region" description="Helical" evidence="2">
    <location>
        <begin position="50"/>
        <end position="69"/>
    </location>
</feature>
<dbReference type="PANTHER" id="PTHR23028:SF53">
    <property type="entry name" value="ACYL_TRANSF_3 DOMAIN-CONTAINING PROTEIN"/>
    <property type="match status" value="1"/>
</dbReference>
<keyword evidence="5" id="KW-1185">Reference proteome</keyword>
<feature type="transmembrane region" description="Helical" evidence="2">
    <location>
        <begin position="255"/>
        <end position="274"/>
    </location>
</feature>
<dbReference type="GO" id="GO:0000271">
    <property type="term" value="P:polysaccharide biosynthetic process"/>
    <property type="evidence" value="ECO:0007669"/>
    <property type="project" value="TreeGrafter"/>
</dbReference>
<evidence type="ECO:0000256" key="2">
    <source>
        <dbReference type="SAM" id="Phobius"/>
    </source>
</evidence>
<feature type="compositionally biased region" description="Basic and acidic residues" evidence="1">
    <location>
        <begin position="365"/>
        <end position="375"/>
    </location>
</feature>
<dbReference type="InterPro" id="IPR002656">
    <property type="entry name" value="Acyl_transf_3_dom"/>
</dbReference>
<feature type="transmembrane region" description="Helical" evidence="2">
    <location>
        <begin position="121"/>
        <end position="143"/>
    </location>
</feature>
<dbReference type="RefSeq" id="WP_007800831.1">
    <property type="nucleotide sequence ID" value="NZ_DS022276.1"/>
</dbReference>
<evidence type="ECO:0000313" key="5">
    <source>
        <dbReference type="Proteomes" id="UP000006230"/>
    </source>
</evidence>
<dbReference type="GO" id="GO:0016020">
    <property type="term" value="C:membrane"/>
    <property type="evidence" value="ECO:0007669"/>
    <property type="project" value="TreeGrafter"/>
</dbReference>
<evidence type="ECO:0000259" key="3">
    <source>
        <dbReference type="Pfam" id="PF01757"/>
    </source>
</evidence>
<dbReference type="GO" id="GO:0016747">
    <property type="term" value="F:acyltransferase activity, transferring groups other than amino-acyl groups"/>
    <property type="evidence" value="ECO:0007669"/>
    <property type="project" value="InterPro"/>
</dbReference>
<dbReference type="STRING" id="314265.R2601_25846"/>
<dbReference type="AlphaFoldDB" id="Q0FTM6"/>
<dbReference type="Pfam" id="PF01757">
    <property type="entry name" value="Acyl_transf_3"/>
    <property type="match status" value="1"/>
</dbReference>
<feature type="transmembrane region" description="Helical" evidence="2">
    <location>
        <begin position="329"/>
        <end position="348"/>
    </location>
</feature>
<feature type="transmembrane region" description="Helical" evidence="2">
    <location>
        <begin position="194"/>
        <end position="216"/>
    </location>
</feature>
<sequence>MSDATGHAAYRARSHFRCLDGLRFLCIAMVLWHHAQPVRDPDWQILDRGFLGVDFFFVLSGFLITTLLLRERARRGRFSLRNFYIRRALRILPVYGFVVTALCAYYILVKGETEYLQAVPFYYLFLSNFLTEHVPTLSITWSLSVEEQYYLIWPLLLMLLPSRFWVPVALALVALNVGVVMMPPADPPLTAGPLVFRMFNATYAPIILGSLAAILLHRPGSYDRLRPLCAHRATPLAALALMALIMQFAPFDMRGLQNLAIHLLMTLTLMALVVRERGALQDVLARQPLMRIGQVSYGIYLYHLIALDLTARLGLGLGIPGIIGEGPALWLLLIAYSLGSWAMAEISFRTLEAWFRRFRPNERPAETVAAEKDPRQQMQTGGPTGKQVTR</sequence>
<keyword evidence="2" id="KW-1133">Transmembrane helix</keyword>
<dbReference type="eggNOG" id="COG1835">
    <property type="taxonomic scope" value="Bacteria"/>
</dbReference>
<proteinExistence type="predicted"/>
<dbReference type="Proteomes" id="UP000006230">
    <property type="component" value="Unassembled WGS sequence"/>
</dbReference>
<keyword evidence="4" id="KW-0012">Acyltransferase</keyword>
<evidence type="ECO:0000313" key="4">
    <source>
        <dbReference type="EMBL" id="EAU47426.1"/>
    </source>
</evidence>
<keyword evidence="2" id="KW-0472">Membrane</keyword>
<keyword evidence="4" id="KW-0808">Transferase</keyword>
<dbReference type="HOGENOM" id="CLU_005679_2_1_5"/>
<feature type="domain" description="Acyltransferase 3" evidence="3">
    <location>
        <begin position="18"/>
        <end position="338"/>
    </location>
</feature>
<feature type="compositionally biased region" description="Polar residues" evidence="1">
    <location>
        <begin position="376"/>
        <end position="390"/>
    </location>
</feature>
<name>Q0FTM6_SALBH</name>